<evidence type="ECO:0000256" key="2">
    <source>
        <dbReference type="ARBA" id="ARBA00023034"/>
    </source>
</evidence>
<dbReference type="GO" id="GO:0012505">
    <property type="term" value="C:endomembrane system"/>
    <property type="evidence" value="ECO:0007669"/>
    <property type="project" value="UniProtKB-ARBA"/>
</dbReference>
<evidence type="ECO:0000313" key="6">
    <source>
        <dbReference type="Proteomes" id="UP000282312"/>
    </source>
</evidence>
<dbReference type="GO" id="GO:0070273">
    <property type="term" value="F:phosphatidylinositol-4-phosphate binding"/>
    <property type="evidence" value="ECO:0007669"/>
    <property type="project" value="InterPro"/>
</dbReference>
<accession>A0A3N9WJE9</accession>
<dbReference type="GO" id="GO:0005737">
    <property type="term" value="C:cytoplasm"/>
    <property type="evidence" value="ECO:0007669"/>
    <property type="project" value="UniProtKB-ARBA"/>
</dbReference>
<reference evidence="5 6" key="1">
    <citation type="submission" date="2018-05" db="EMBL/GenBank/DDBJ databases">
        <title>Micromonospora from Atacama Desert.</title>
        <authorList>
            <person name="Carro L."/>
            <person name="Goodfellow M."/>
            <person name="Klenk H.-P."/>
        </authorList>
    </citation>
    <scope>NUCLEOTIDE SEQUENCE [LARGE SCALE GENOMIC DNA]</scope>
    <source>
        <strain evidence="5 6">LB39</strain>
    </source>
</reference>
<comment type="subcellular location">
    <subcellularLocation>
        <location evidence="1">Golgi apparatus membrane</location>
        <topology evidence="1">Peripheral membrane protein</topology>
        <orientation evidence="1">Cytoplasmic side</orientation>
    </subcellularLocation>
</comment>
<dbReference type="Proteomes" id="UP000282312">
    <property type="component" value="Unassembled WGS sequence"/>
</dbReference>
<organism evidence="5 6">
    <name type="scientific">Micromonospora inaquosa</name>
    <dbReference type="NCBI Taxonomy" id="2203716"/>
    <lineage>
        <taxon>Bacteria</taxon>
        <taxon>Bacillati</taxon>
        <taxon>Actinomycetota</taxon>
        <taxon>Actinomycetes</taxon>
        <taxon>Micromonosporales</taxon>
        <taxon>Micromonosporaceae</taxon>
        <taxon>Micromonospora</taxon>
    </lineage>
</organism>
<name>A0A3N9WJE9_9ACTN</name>
<evidence type="ECO:0000313" key="5">
    <source>
        <dbReference type="EMBL" id="RQX00918.1"/>
    </source>
</evidence>
<evidence type="ECO:0000256" key="1">
    <source>
        <dbReference type="ARBA" id="ARBA00004255"/>
    </source>
</evidence>
<dbReference type="AlphaFoldDB" id="A0A3N9WJE9"/>
<dbReference type="InterPro" id="IPR008628">
    <property type="entry name" value="GPP34-like"/>
</dbReference>
<keyword evidence="2" id="KW-0333">Golgi apparatus</keyword>
<dbReference type="RefSeq" id="WP_124774089.1">
    <property type="nucleotide sequence ID" value="NZ_QGSZ01000232.1"/>
</dbReference>
<keyword evidence="6" id="KW-1185">Reference proteome</keyword>
<proteinExistence type="predicted"/>
<protein>
    <submittedName>
        <fullName evidence="5">Uncharacterized protein</fullName>
    </submittedName>
</protein>
<keyword evidence="3" id="KW-0446">Lipid-binding</keyword>
<dbReference type="EMBL" id="QGSZ01000232">
    <property type="protein sequence ID" value="RQX00918.1"/>
    <property type="molecule type" value="Genomic_DNA"/>
</dbReference>
<dbReference type="OrthoDB" id="7057833at2"/>
<sequence>MMLGDDFFGLAHDDVTGKPRPHTSALSVGCGAALLAELISSRHIEVVPDAAERPVVLRRHAQLVLARGVDEGQVNMTDDYAAVAVWYSRLESPAPAASWVYYLQRLLGSHAPGSRCYTPTSMRCSRIRRITTSRTSRLVPGRAALHAACWPATTTGSTRKGYRPPRRSAAPGRARAWLLGWGMSRGRRCCWSPVGRRWGGCGGPRPVASGPICCRAGCARTAPRCRCGVVPSRRHLVLPDLYDQPQTFDHLLAMTSRAHPYAPCYRRRHPSCCPL</sequence>
<dbReference type="Gene3D" id="1.10.3630.10">
    <property type="entry name" value="yeast vps74-n-term truncation variant domain like"/>
    <property type="match status" value="1"/>
</dbReference>
<comment type="caution">
    <text evidence="5">The sequence shown here is derived from an EMBL/GenBank/DDBJ whole genome shotgun (WGS) entry which is preliminary data.</text>
</comment>
<dbReference type="InterPro" id="IPR038261">
    <property type="entry name" value="GPP34-like_sf"/>
</dbReference>
<gene>
    <name evidence="5" type="ORF">DLJ59_19615</name>
</gene>
<dbReference type="Pfam" id="PF05719">
    <property type="entry name" value="GPP34"/>
    <property type="match status" value="1"/>
</dbReference>
<evidence type="ECO:0000256" key="4">
    <source>
        <dbReference type="ARBA" id="ARBA00023136"/>
    </source>
</evidence>
<keyword evidence="4" id="KW-0472">Membrane</keyword>
<evidence type="ECO:0000256" key="3">
    <source>
        <dbReference type="ARBA" id="ARBA00023121"/>
    </source>
</evidence>